<dbReference type="OrthoDB" id="3561044at2759"/>
<gene>
    <name evidence="3" type="ORF">BOTCAL_1088g00030</name>
</gene>
<protein>
    <recommendedName>
        <fullName evidence="5">Plastocyanin-like domain-containing protein</fullName>
    </recommendedName>
</protein>
<evidence type="ECO:0000256" key="1">
    <source>
        <dbReference type="SAM" id="MobiDB-lite"/>
    </source>
</evidence>
<name>A0A4Y8CGD8_9HELO</name>
<feature type="signal peptide" evidence="2">
    <location>
        <begin position="1"/>
        <end position="29"/>
    </location>
</feature>
<evidence type="ECO:0008006" key="5">
    <source>
        <dbReference type="Google" id="ProtNLM"/>
    </source>
</evidence>
<dbReference type="AlphaFoldDB" id="A0A4Y8CGD8"/>
<keyword evidence="4" id="KW-1185">Reference proteome</keyword>
<keyword evidence="2" id="KW-0732">Signal</keyword>
<proteinExistence type="predicted"/>
<dbReference type="EMBL" id="PHWZ01001084">
    <property type="protein sequence ID" value="TEY27732.1"/>
    <property type="molecule type" value="Genomic_DNA"/>
</dbReference>
<feature type="chain" id="PRO_5021259824" description="Plastocyanin-like domain-containing protein" evidence="2">
    <location>
        <begin position="30"/>
        <end position="137"/>
    </location>
</feature>
<evidence type="ECO:0000313" key="4">
    <source>
        <dbReference type="Proteomes" id="UP000297299"/>
    </source>
</evidence>
<dbReference type="Proteomes" id="UP000297299">
    <property type="component" value="Unassembled WGS sequence"/>
</dbReference>
<comment type="caution">
    <text evidence="3">The sequence shown here is derived from an EMBL/GenBank/DDBJ whole genome shotgun (WGS) entry which is preliminary data.</text>
</comment>
<feature type="region of interest" description="Disordered" evidence="1">
    <location>
        <begin position="74"/>
        <end position="137"/>
    </location>
</feature>
<evidence type="ECO:0000313" key="3">
    <source>
        <dbReference type="EMBL" id="TEY27732.1"/>
    </source>
</evidence>
<feature type="compositionally biased region" description="Basic and acidic residues" evidence="1">
    <location>
        <begin position="113"/>
        <end position="124"/>
    </location>
</feature>
<accession>A0A4Y8CGD8</accession>
<evidence type="ECO:0000256" key="2">
    <source>
        <dbReference type="SAM" id="SignalP"/>
    </source>
</evidence>
<organism evidence="3 4">
    <name type="scientific">Botryotinia calthae</name>
    <dbReference type="NCBI Taxonomy" id="38488"/>
    <lineage>
        <taxon>Eukaryota</taxon>
        <taxon>Fungi</taxon>
        <taxon>Dikarya</taxon>
        <taxon>Ascomycota</taxon>
        <taxon>Pezizomycotina</taxon>
        <taxon>Leotiomycetes</taxon>
        <taxon>Helotiales</taxon>
        <taxon>Sclerotiniaceae</taxon>
        <taxon>Botryotinia</taxon>
    </lineage>
</organism>
<sequence>MKLPLTLFNALPNAVTVFLGLAILQAACCHPILNAFASDSTSTIHIRDVAPATASDAPANFILTAADPLSMTVHNGSSIRKGPELSTNTNKREKNWDNPVDNPRLPATLYADGEIHNNDHDDHYNNTGIGMERRQLL</sequence>
<reference evidence="3 4" key="1">
    <citation type="submission" date="2017-11" db="EMBL/GenBank/DDBJ databases">
        <title>Comparative genomics of Botrytis spp.</title>
        <authorList>
            <person name="Valero-Jimenez C.A."/>
            <person name="Tapia P."/>
            <person name="Veloso J."/>
            <person name="Silva-Moreno E."/>
            <person name="Staats M."/>
            <person name="Valdes J.H."/>
            <person name="Van Kan J.A.L."/>
        </authorList>
    </citation>
    <scope>NUCLEOTIDE SEQUENCE [LARGE SCALE GENOMIC DNA]</scope>
    <source>
        <strain evidence="3 4">MUCL2830</strain>
    </source>
</reference>